<keyword evidence="2" id="KW-0472">Membrane</keyword>
<evidence type="ECO:0000256" key="1">
    <source>
        <dbReference type="SAM" id="MobiDB-lite"/>
    </source>
</evidence>
<dbReference type="Proteomes" id="UP000005940">
    <property type="component" value="Chromosome"/>
</dbReference>
<feature type="transmembrane region" description="Helical" evidence="2">
    <location>
        <begin position="145"/>
        <end position="168"/>
    </location>
</feature>
<evidence type="ECO:0000313" key="3">
    <source>
        <dbReference type="EMBL" id="QKM68937.1"/>
    </source>
</evidence>
<dbReference type="Pfam" id="PF06197">
    <property type="entry name" value="DUF998"/>
    <property type="match status" value="1"/>
</dbReference>
<keyword evidence="4" id="KW-1185">Reference proteome</keyword>
<accession>I2N1D6</accession>
<evidence type="ECO:0000256" key="2">
    <source>
        <dbReference type="SAM" id="Phobius"/>
    </source>
</evidence>
<gene>
    <name evidence="3" type="ORF">STSU_018955</name>
</gene>
<dbReference type="InterPro" id="IPR009339">
    <property type="entry name" value="DUF998"/>
</dbReference>
<feature type="transmembrane region" description="Helical" evidence="2">
    <location>
        <begin position="105"/>
        <end position="125"/>
    </location>
</feature>
<dbReference type="AlphaFoldDB" id="I2N1D6"/>
<feature type="transmembrane region" description="Helical" evidence="2">
    <location>
        <begin position="31"/>
        <end position="51"/>
    </location>
</feature>
<protein>
    <submittedName>
        <fullName evidence="3">DUF998 domain-containing protein</fullName>
    </submittedName>
</protein>
<sequence length="231" mass="23899">MTTTTRPPRTAATTGRARTAVHSNATDTRTLLACAAVAGPLWVAVSVAQVLTREGFEPTRHPLSQLATGSLGWLQITNFVIAGILATAGATGLRRVMRGTAGGVAVPRLVRTIGVGMIAAGLLTMDPADGFPVGTPDGIPESMSWHAYGHMAAGSVTFFSLIAAGYLLGRHFSRLGNRRLAVVCRVAATVKLTGDAWAMSGGAAGPVTIATGTTVMFALLAYVALHYRRTA</sequence>
<proteinExistence type="predicted"/>
<keyword evidence="2" id="KW-1133">Transmembrane helix</keyword>
<feature type="region of interest" description="Disordered" evidence="1">
    <location>
        <begin position="1"/>
        <end position="22"/>
    </location>
</feature>
<feature type="compositionally biased region" description="Low complexity" evidence="1">
    <location>
        <begin position="1"/>
        <end position="20"/>
    </location>
</feature>
<evidence type="ECO:0000313" key="4">
    <source>
        <dbReference type="Proteomes" id="UP000005940"/>
    </source>
</evidence>
<dbReference type="EMBL" id="CP029159">
    <property type="protein sequence ID" value="QKM68937.1"/>
    <property type="molecule type" value="Genomic_DNA"/>
</dbReference>
<feature type="transmembrane region" description="Helical" evidence="2">
    <location>
        <begin position="180"/>
        <end position="198"/>
    </location>
</feature>
<reference evidence="3 4" key="1">
    <citation type="journal article" date="2012" name="J. Bacteriol.">
        <title>Draft genome of Streptomyces tsukubaensis NRRL 18488, the producer of the clinically important immunosuppressant tacrolimus (FK506).</title>
        <authorList>
            <person name="Barreiro C."/>
            <person name="Prieto C."/>
            <person name="Sola-Landa A."/>
            <person name="Solera E."/>
            <person name="Martinez-Castro M."/>
            <person name="Perez-Redondo R."/>
            <person name="Garcia-Estrada C."/>
            <person name="Aparicio J.F."/>
            <person name="Fernandez-Martinez L.T."/>
            <person name="Santos-Aberturas J."/>
            <person name="Salehi-Najafabadi Z."/>
            <person name="Rodriguez-Garcia A."/>
            <person name="Tauch A."/>
            <person name="Martin J.F."/>
        </authorList>
    </citation>
    <scope>NUCLEOTIDE SEQUENCE [LARGE SCALE GENOMIC DNA]</scope>
    <source>
        <strain evidence="4">DSM 42081 / NBRC 108919 / NRRL 18488 / 9993</strain>
    </source>
</reference>
<feature type="transmembrane region" description="Helical" evidence="2">
    <location>
        <begin position="71"/>
        <end position="93"/>
    </location>
</feature>
<organism evidence="3 4">
    <name type="scientific">Streptomyces tsukubensis (strain DSM 42081 / NBRC 108919 / NRRL 18488 / 9993)</name>
    <dbReference type="NCBI Taxonomy" id="1114943"/>
    <lineage>
        <taxon>Bacteria</taxon>
        <taxon>Bacillati</taxon>
        <taxon>Actinomycetota</taxon>
        <taxon>Actinomycetes</taxon>
        <taxon>Kitasatosporales</taxon>
        <taxon>Streptomycetaceae</taxon>
        <taxon>Streptomyces</taxon>
    </lineage>
</organism>
<dbReference type="RefSeq" id="WP_006348288.1">
    <property type="nucleotide sequence ID" value="NZ_CP029159.1"/>
</dbReference>
<keyword evidence="2" id="KW-0812">Transmembrane</keyword>
<name>I2N1D6_STRT9</name>
<feature type="transmembrane region" description="Helical" evidence="2">
    <location>
        <begin position="204"/>
        <end position="225"/>
    </location>
</feature>